<feature type="signal peptide" evidence="5">
    <location>
        <begin position="1"/>
        <end position="20"/>
    </location>
</feature>
<gene>
    <name evidence="8" type="primary">chiA</name>
    <name evidence="8" type="ORF">MTCD1_03388</name>
</gene>
<dbReference type="Pfam" id="PF03160">
    <property type="entry name" value="Calx-beta"/>
    <property type="match status" value="1"/>
</dbReference>
<evidence type="ECO:0000256" key="5">
    <source>
        <dbReference type="SAM" id="SignalP"/>
    </source>
</evidence>
<dbReference type="SUPFAM" id="SSF141072">
    <property type="entry name" value="CalX-like"/>
    <property type="match status" value="1"/>
</dbReference>
<feature type="compositionally biased region" description="Low complexity" evidence="4">
    <location>
        <begin position="27"/>
        <end position="102"/>
    </location>
</feature>
<dbReference type="InterPro" id="IPR038081">
    <property type="entry name" value="CalX-like_sf"/>
</dbReference>
<dbReference type="Gene3D" id="2.60.40.10">
    <property type="entry name" value="Immunoglobulins"/>
    <property type="match status" value="3"/>
</dbReference>
<accession>A0ABQ0MZH9</accession>
<evidence type="ECO:0000256" key="2">
    <source>
        <dbReference type="ARBA" id="ARBA00022737"/>
    </source>
</evidence>
<feature type="domain" description="Pesticidal crystal protein Cry22Aa Ig-like" evidence="7">
    <location>
        <begin position="266"/>
        <end position="322"/>
    </location>
</feature>
<name>A0ABQ0MZH9_9GAMM</name>
<reference evidence="8 9" key="1">
    <citation type="submission" date="2017-06" db="EMBL/GenBank/DDBJ databases">
        <title>Whole Genome Sequences of Colwellia marinimaniae MTCD1.</title>
        <authorList>
            <person name="Kusumoto H."/>
            <person name="Inoue M."/>
            <person name="Tanikawa K."/>
            <person name="Maeji H."/>
            <person name="Cameron J.H."/>
            <person name="Bartlett D.H."/>
        </authorList>
    </citation>
    <scope>NUCLEOTIDE SEQUENCE [LARGE SCALE GENOMIC DNA]</scope>
    <source>
        <strain evidence="8 9">MTCD1</strain>
    </source>
</reference>
<dbReference type="InterPro" id="IPR013783">
    <property type="entry name" value="Ig-like_fold"/>
</dbReference>
<keyword evidence="9" id="KW-1185">Reference proteome</keyword>
<dbReference type="EMBL" id="BDQM01000044">
    <property type="protein sequence ID" value="GAW97745.1"/>
    <property type="molecule type" value="Genomic_DNA"/>
</dbReference>
<feature type="chain" id="PRO_5046257851" evidence="5">
    <location>
        <begin position="21"/>
        <end position="730"/>
    </location>
</feature>
<evidence type="ECO:0000256" key="4">
    <source>
        <dbReference type="SAM" id="MobiDB-lite"/>
    </source>
</evidence>
<keyword evidence="2" id="KW-0677">Repeat</keyword>
<evidence type="ECO:0000256" key="3">
    <source>
        <dbReference type="ARBA" id="ARBA00022837"/>
    </source>
</evidence>
<proteinExistence type="predicted"/>
<dbReference type="Proteomes" id="UP000197068">
    <property type="component" value="Unassembled WGS sequence"/>
</dbReference>
<dbReference type="PROSITE" id="PS51257">
    <property type="entry name" value="PROKAR_LIPOPROTEIN"/>
    <property type="match status" value="1"/>
</dbReference>
<dbReference type="Gene3D" id="2.60.40.2030">
    <property type="match status" value="1"/>
</dbReference>
<evidence type="ECO:0000259" key="7">
    <source>
        <dbReference type="Pfam" id="PF16403"/>
    </source>
</evidence>
<feature type="domain" description="Pesticidal crystal protein Cry22Aa Ig-like" evidence="7">
    <location>
        <begin position="109"/>
        <end position="177"/>
    </location>
</feature>
<keyword evidence="3" id="KW-0106">Calcium</keyword>
<dbReference type="InterPro" id="IPR032179">
    <property type="entry name" value="Cry22Aa_Ig-like"/>
</dbReference>
<dbReference type="RefSeq" id="WP_057180735.1">
    <property type="nucleotide sequence ID" value="NZ_BDQM01000044.1"/>
</dbReference>
<keyword evidence="8" id="KW-0326">Glycosidase</keyword>
<sequence>MEFRNIVTALALSFTLMACGGSEESTPDTTTPDTTTPDTTTPDTTTPDTTTPDTTTPDTTTPDTTTPDTTTPDTTTPDTTTPDTTTPDTTTPDTTTPDTTTPEELISLSLNGESVITLEVHNQYDELGAVSESNLNGELSVQISGTVDITAVGTYVITYSVTDSAEKITTTTREIMVVDTTKPFITLMGDSAVIVGYKSLYEEQGATVSDNYDEDVIVVIEGDVDTDTLGDYNVTYSAEDSSGNTIIITRVVSVSDIEAPVLNIENNNINIMIGDNIVLPSATAIDDIDGDISDSVVMSALPDTSVAGEYEVTFSSTDSSLNVSEQTLVIIITAPDYQFTFKDSDLRLMEGDYSHRFYFVMDDTQNFERNMSVTISDASTATEGDDFTIAVKSFTLDANVVDGFIEIEVIDDSIYEGDEEIVLTFTNDDNEQSFDYTIHIDDRTVAPIVEEEMHLTPFSPNAEIIDDELIILSKTSIEKRTLTMFSDTVYSSSSAWINGVSSSEVIGDGFSYLTKSSSYYDEYYSDSFIYDREIYVISRNQLLHFDRELNTYTLLSQSPYIMDWSSQVTVIGTKAYFIASNGSNKAQTYDFVSGNWSVLADFPSSHYTITAAVDNVLYVFRGSYAYKYDSIGDTWVTLNSASYIKGSFLKAYTLDKKVYIPTYDTSGLTNTTNIVVYDTVLDSWSSIDVGIAQRNYKDLVTYKGFTYLIGGRDSSGDTSYIVKYYIGTDL</sequence>
<protein>
    <submittedName>
        <fullName evidence="8">Chitinase ChiA</fullName>
        <ecNumber evidence="8">3.2.1.14</ecNumber>
    </submittedName>
</protein>
<organism evidence="8 9">
    <name type="scientific">Colwellia marinimaniae</name>
    <dbReference type="NCBI Taxonomy" id="1513592"/>
    <lineage>
        <taxon>Bacteria</taxon>
        <taxon>Pseudomonadati</taxon>
        <taxon>Pseudomonadota</taxon>
        <taxon>Gammaproteobacteria</taxon>
        <taxon>Alteromonadales</taxon>
        <taxon>Colwelliaceae</taxon>
        <taxon>Colwellia</taxon>
    </lineage>
</organism>
<dbReference type="EC" id="3.2.1.14" evidence="8"/>
<dbReference type="Gene3D" id="2.120.10.80">
    <property type="entry name" value="Kelch-type beta propeller"/>
    <property type="match status" value="1"/>
</dbReference>
<feature type="domain" description="Calx-beta" evidence="6">
    <location>
        <begin position="339"/>
        <end position="430"/>
    </location>
</feature>
<keyword evidence="8" id="KW-0378">Hydrolase</keyword>
<evidence type="ECO:0000313" key="9">
    <source>
        <dbReference type="Proteomes" id="UP000197068"/>
    </source>
</evidence>
<feature type="region of interest" description="Disordered" evidence="4">
    <location>
        <begin position="21"/>
        <end position="102"/>
    </location>
</feature>
<dbReference type="Pfam" id="PF16403">
    <property type="entry name" value="Bact_surface_Ig-like"/>
    <property type="match status" value="3"/>
</dbReference>
<feature type="domain" description="Pesticidal crystal protein Cry22Aa Ig-like" evidence="7">
    <location>
        <begin position="185"/>
        <end position="254"/>
    </location>
</feature>
<dbReference type="PANTHER" id="PTHR21523">
    <property type="match status" value="1"/>
</dbReference>
<dbReference type="PANTHER" id="PTHR21523:SF47">
    <property type="entry name" value="SALIVARY GLUE PROTEIN SGS-3"/>
    <property type="match status" value="1"/>
</dbReference>
<comment type="caution">
    <text evidence="8">The sequence shown here is derived from an EMBL/GenBank/DDBJ whole genome shotgun (WGS) entry which is preliminary data.</text>
</comment>
<dbReference type="InterPro" id="IPR003644">
    <property type="entry name" value="Calx_beta"/>
</dbReference>
<dbReference type="GO" id="GO:0008843">
    <property type="term" value="F:endochitinase activity"/>
    <property type="evidence" value="ECO:0007669"/>
    <property type="project" value="UniProtKB-EC"/>
</dbReference>
<dbReference type="InterPro" id="IPR015915">
    <property type="entry name" value="Kelch-typ_b-propeller"/>
</dbReference>
<evidence type="ECO:0000259" key="6">
    <source>
        <dbReference type="Pfam" id="PF03160"/>
    </source>
</evidence>
<dbReference type="SUPFAM" id="SSF117281">
    <property type="entry name" value="Kelch motif"/>
    <property type="match status" value="1"/>
</dbReference>
<keyword evidence="1 5" id="KW-0732">Signal</keyword>
<evidence type="ECO:0000256" key="1">
    <source>
        <dbReference type="ARBA" id="ARBA00022729"/>
    </source>
</evidence>
<evidence type="ECO:0000313" key="8">
    <source>
        <dbReference type="EMBL" id="GAW97745.1"/>
    </source>
</evidence>